<evidence type="ECO:0000259" key="1">
    <source>
        <dbReference type="Pfam" id="PF17389"/>
    </source>
</evidence>
<sequence>MKKYWIWYPGDFEIHQGMLQNFTREERGMAWPAYWYVDDCYKNIKFERVYNLTESTIFKVITHQKGYITVDGNKFRVNEDIKVDVGEHEIVVYVFSSNQLPTVYIDGSVIYSDGNWLANNYVNKRQVGYNKLFKKITDDPNKIPYERVTLNPQTFTVKNNGLLVDFGKEINAELSFSKLAHKITVCYGESETEALDTVKCCYKQSNISNQTKLPKRAFRYLFIPEFTDRNISITATNVFLPLKNVSQFISDNKLMNDIWNISIRTFKLCSDLFYIDGIKRDRWIWGGDAYQDNFINQYSFFDEDIDKRTIIALRGHDQVQQHINTIVDYSLLWIISIYNHYEMTADKEFIQTIMPRMEIMMDFLLKQTNELGFIYGRDGDWIFIDWSEMDKEGTIAAEQMFLLQSLKAIIACKKILGKDAESYVQQFEKLKQNILRYFWNEEKGAFIDSYESGKNNITRHANILAILFDFIGNKKKQQILSNVLLNNDVTQITTPYFKFFEQDALCKLGQLPQVYRTIEEYWGSMIRKGATTIWEEYNPNLSDDQQYAMYGDPFGKSLCHAWGASPVYLLGRYFFGLRPTKPGYKTFEINPHLEKFKELECTLPIKDGVVKFNLKDAKLTIWTNKTGGTVINNGIKISLNKNEELII</sequence>
<dbReference type="PANTHER" id="PTHR34987">
    <property type="entry name" value="C, PUTATIVE (AFU_ORTHOLOGUE AFUA_3G02880)-RELATED"/>
    <property type="match status" value="1"/>
</dbReference>
<feature type="domain" description="Alpha-L-rhamnosidase six-hairpin glycosidase" evidence="1">
    <location>
        <begin position="244"/>
        <end position="572"/>
    </location>
</feature>
<comment type="caution">
    <text evidence="3">The sequence shown here is derived from an EMBL/GenBank/DDBJ whole genome shotgun (WGS) entry which is preliminary data.</text>
</comment>
<dbReference type="RefSeq" id="WP_195749386.1">
    <property type="nucleotide sequence ID" value="NZ_JADOFP010000002.1"/>
</dbReference>
<dbReference type="PANTHER" id="PTHR34987:SF6">
    <property type="entry name" value="ALPHA-L-RHAMNOSIDASE SIX-HAIRPIN GLYCOSIDASE DOMAIN-CONTAINING PROTEIN"/>
    <property type="match status" value="1"/>
</dbReference>
<evidence type="ECO:0000259" key="2">
    <source>
        <dbReference type="Pfam" id="PF21209"/>
    </source>
</evidence>
<dbReference type="InterPro" id="IPR035396">
    <property type="entry name" value="Bac_rhamnosid6H"/>
</dbReference>
<name>A0AB73HGY4_PEDPE</name>
<gene>
    <name evidence="3" type="ORF">ITQ90_03460</name>
</gene>
<dbReference type="GO" id="GO:0005975">
    <property type="term" value="P:carbohydrate metabolic process"/>
    <property type="evidence" value="ECO:0007669"/>
    <property type="project" value="InterPro"/>
</dbReference>
<reference evidence="3" key="1">
    <citation type="submission" date="2020-11" db="EMBL/GenBank/DDBJ databases">
        <title>Antibiotic susceptibility profiles of Pediococcus pentosaceus from various origins and their implications for the safety assessment of strains with food-technology applications.</title>
        <authorList>
            <person name="Shani N."/>
            <person name="Oberhaensli S."/>
            <person name="Arias E."/>
        </authorList>
    </citation>
    <scope>NUCLEOTIDE SEQUENCE</scope>
    <source>
        <strain evidence="3">FAM 24207</strain>
    </source>
</reference>
<feature type="domain" description="Alpha-rhamnosidase-like N-terminal" evidence="2">
    <location>
        <begin position="45"/>
        <end position="201"/>
    </location>
</feature>
<dbReference type="Gene3D" id="2.60.120.260">
    <property type="entry name" value="Galactose-binding domain-like"/>
    <property type="match status" value="2"/>
</dbReference>
<dbReference type="EMBL" id="JADOFP010000002">
    <property type="protein sequence ID" value="MBF7114561.1"/>
    <property type="molecule type" value="Genomic_DNA"/>
</dbReference>
<dbReference type="AlphaFoldDB" id="A0AB73HGY4"/>
<evidence type="ECO:0000313" key="4">
    <source>
        <dbReference type="Proteomes" id="UP001194632"/>
    </source>
</evidence>
<dbReference type="Gene3D" id="1.50.10.10">
    <property type="match status" value="1"/>
</dbReference>
<organism evidence="3 4">
    <name type="scientific">Pediococcus pentosaceus</name>
    <dbReference type="NCBI Taxonomy" id="1255"/>
    <lineage>
        <taxon>Bacteria</taxon>
        <taxon>Bacillati</taxon>
        <taxon>Bacillota</taxon>
        <taxon>Bacilli</taxon>
        <taxon>Lactobacillales</taxon>
        <taxon>Lactobacillaceae</taxon>
        <taxon>Pediococcus</taxon>
    </lineage>
</organism>
<dbReference type="InterPro" id="IPR012341">
    <property type="entry name" value="6hp_glycosidase-like_sf"/>
</dbReference>
<dbReference type="InterPro" id="IPR048932">
    <property type="entry name" value="Rhamnosid-like_N_bacteroidetes"/>
</dbReference>
<dbReference type="InterPro" id="IPR008928">
    <property type="entry name" value="6-hairpin_glycosidase_sf"/>
</dbReference>
<accession>A0AB73HGY4</accession>
<dbReference type="Pfam" id="PF21209">
    <property type="entry name" value="Bac_rhamnosid-like_N"/>
    <property type="match status" value="1"/>
</dbReference>
<evidence type="ECO:0000313" key="3">
    <source>
        <dbReference type="EMBL" id="MBF7114561.1"/>
    </source>
</evidence>
<dbReference type="Proteomes" id="UP001194632">
    <property type="component" value="Unassembled WGS sequence"/>
</dbReference>
<dbReference type="Gene3D" id="2.60.420.10">
    <property type="entry name" value="Maltose phosphorylase, domain 3"/>
    <property type="match status" value="1"/>
</dbReference>
<proteinExistence type="predicted"/>
<protein>
    <submittedName>
        <fullName evidence="3">Alpha-rhamnosidase</fullName>
    </submittedName>
</protein>
<dbReference type="Pfam" id="PF17389">
    <property type="entry name" value="Bac_rhamnosid6H"/>
    <property type="match status" value="1"/>
</dbReference>
<dbReference type="SUPFAM" id="SSF48208">
    <property type="entry name" value="Six-hairpin glycosidases"/>
    <property type="match status" value="1"/>
</dbReference>